<dbReference type="Gene3D" id="3.40.50.2000">
    <property type="entry name" value="Glycogen Phosphorylase B"/>
    <property type="match status" value="1"/>
</dbReference>
<sequence length="510" mass="57466">MFIQLPGTVLVLFISVFHHSHGYRFLVASYHDSGSHQSSLSKIFVELARRGNEVIVLDSTSKEPQYYHPNVKVVYVPTSFDEKYRSSYLGFVWRTNPGVTATWYGFQSSDVFLGLLIEEQPEKITDVLNTHFDAVIVDDIFATHAMWIADWLKARKNTPYVLYGTSTMLDLYHFSAGHMRHPLSHPIVPGPVLDDPADAYAPGRSLKNRLVLMYSMLEPLNLYFFGSDAVRNLRKLGSEKFQFSDFYANAAFGFSETFDRFGISYSQTSDFRGTGANCVTIKPTIPPELLQFIEESHSNGTIIVALGSNAKWIQAPEYIKTAFWGALRQFTTYRTVFTYDDVPPPDVPSHIKVMKWAPQTALLQHPSVKLFLSHAGLKSLNEAICAGVPLVVMPLFAEQQYNAKMLVALGHAVSINKYTLTEEKLFTTLWTMLNDNWSVKKAKAVRLGQVYADRYMPSVTEAAFFIERVAKTNGNRASFKKGSSKLYFSTLLGLDWLMVIGALISIVFLS</sequence>
<dbReference type="GO" id="GO:0016020">
    <property type="term" value="C:membrane"/>
    <property type="evidence" value="ECO:0007669"/>
    <property type="project" value="UniProtKB-SubCell"/>
</dbReference>
<dbReference type="WBParaSite" id="Pan_g5306.t1">
    <property type="protein sequence ID" value="Pan_g5306.t1"/>
    <property type="gene ID" value="Pan_g5306"/>
</dbReference>
<dbReference type="Proteomes" id="UP000492821">
    <property type="component" value="Unassembled WGS sequence"/>
</dbReference>
<dbReference type="Pfam" id="PF00201">
    <property type="entry name" value="UDPGT"/>
    <property type="match status" value="1"/>
</dbReference>
<evidence type="ECO:0000313" key="8">
    <source>
        <dbReference type="WBParaSite" id="Pan_g5306.t1"/>
    </source>
</evidence>
<name>A0A7E4W1M3_PANRE</name>
<dbReference type="EC" id="2.4.1.17" evidence="6"/>
<keyword evidence="6" id="KW-0812">Transmembrane</keyword>
<dbReference type="PROSITE" id="PS00375">
    <property type="entry name" value="UDPGT"/>
    <property type="match status" value="1"/>
</dbReference>
<keyword evidence="6" id="KW-0472">Membrane</keyword>
<dbReference type="PANTHER" id="PTHR48043:SF119">
    <property type="entry name" value="UDP-GLUCURONOSYLTRANSFERASE"/>
    <property type="match status" value="1"/>
</dbReference>
<protein>
    <recommendedName>
        <fullName evidence="6">UDP-glucuronosyltransferase</fullName>
        <ecNumber evidence="6">2.4.1.17</ecNumber>
    </recommendedName>
</protein>
<evidence type="ECO:0000256" key="2">
    <source>
        <dbReference type="ARBA" id="ARBA00022676"/>
    </source>
</evidence>
<keyword evidence="3 5" id="KW-0808">Transferase</keyword>
<evidence type="ECO:0000256" key="6">
    <source>
        <dbReference type="RuleBase" id="RU362059"/>
    </source>
</evidence>
<evidence type="ECO:0000256" key="4">
    <source>
        <dbReference type="ARBA" id="ARBA00047475"/>
    </source>
</evidence>
<dbReference type="InterPro" id="IPR035595">
    <property type="entry name" value="UDP_glycos_trans_CS"/>
</dbReference>
<comment type="similarity">
    <text evidence="1 5">Belongs to the UDP-glycosyltransferase family.</text>
</comment>
<evidence type="ECO:0000256" key="5">
    <source>
        <dbReference type="RuleBase" id="RU003718"/>
    </source>
</evidence>
<dbReference type="CDD" id="cd03784">
    <property type="entry name" value="GT1_Gtf-like"/>
    <property type="match status" value="1"/>
</dbReference>
<organism evidence="7 8">
    <name type="scientific">Panagrellus redivivus</name>
    <name type="common">Microworm</name>
    <dbReference type="NCBI Taxonomy" id="6233"/>
    <lineage>
        <taxon>Eukaryota</taxon>
        <taxon>Metazoa</taxon>
        <taxon>Ecdysozoa</taxon>
        <taxon>Nematoda</taxon>
        <taxon>Chromadorea</taxon>
        <taxon>Rhabditida</taxon>
        <taxon>Tylenchina</taxon>
        <taxon>Panagrolaimomorpha</taxon>
        <taxon>Panagrolaimoidea</taxon>
        <taxon>Panagrolaimidae</taxon>
        <taxon>Panagrellus</taxon>
    </lineage>
</organism>
<reference evidence="7" key="1">
    <citation type="journal article" date="2013" name="Genetics">
        <title>The draft genome and transcriptome of Panagrellus redivivus are shaped by the harsh demands of a free-living lifestyle.</title>
        <authorList>
            <person name="Srinivasan J."/>
            <person name="Dillman A.R."/>
            <person name="Macchietto M.G."/>
            <person name="Heikkinen L."/>
            <person name="Lakso M."/>
            <person name="Fracchia K.M."/>
            <person name="Antoshechkin I."/>
            <person name="Mortazavi A."/>
            <person name="Wong G."/>
            <person name="Sternberg P.W."/>
        </authorList>
    </citation>
    <scope>NUCLEOTIDE SEQUENCE [LARGE SCALE GENOMIC DNA]</scope>
    <source>
        <strain evidence="7">MT8872</strain>
    </source>
</reference>
<comment type="catalytic activity">
    <reaction evidence="4 6">
        <text>glucuronate acceptor + UDP-alpha-D-glucuronate = acceptor beta-D-glucuronoside + UDP + H(+)</text>
        <dbReference type="Rhea" id="RHEA:21032"/>
        <dbReference type="ChEBI" id="CHEBI:15378"/>
        <dbReference type="ChEBI" id="CHEBI:58052"/>
        <dbReference type="ChEBI" id="CHEBI:58223"/>
        <dbReference type="ChEBI" id="CHEBI:132367"/>
        <dbReference type="ChEBI" id="CHEBI:132368"/>
        <dbReference type="EC" id="2.4.1.17"/>
    </reaction>
</comment>
<dbReference type="GO" id="GO:0015020">
    <property type="term" value="F:glucuronosyltransferase activity"/>
    <property type="evidence" value="ECO:0007669"/>
    <property type="project" value="UniProtKB-EC"/>
</dbReference>
<keyword evidence="6" id="KW-1133">Transmembrane helix</keyword>
<keyword evidence="7" id="KW-1185">Reference proteome</keyword>
<evidence type="ECO:0000256" key="3">
    <source>
        <dbReference type="ARBA" id="ARBA00022679"/>
    </source>
</evidence>
<dbReference type="AlphaFoldDB" id="A0A7E4W1M3"/>
<keyword evidence="6" id="KW-0732">Signal</keyword>
<comment type="subcellular location">
    <subcellularLocation>
        <location evidence="6">Membrane</location>
        <topology evidence="6">Single-pass membrane protein</topology>
    </subcellularLocation>
</comment>
<proteinExistence type="inferred from homology"/>
<reference evidence="8" key="2">
    <citation type="submission" date="2020-10" db="UniProtKB">
        <authorList>
            <consortium name="WormBaseParasite"/>
        </authorList>
    </citation>
    <scope>IDENTIFICATION</scope>
</reference>
<keyword evidence="2 5" id="KW-0328">Glycosyltransferase</keyword>
<feature type="transmembrane region" description="Helical" evidence="6">
    <location>
        <begin position="486"/>
        <end position="509"/>
    </location>
</feature>
<dbReference type="PANTHER" id="PTHR48043">
    <property type="entry name" value="EG:EG0003.4 PROTEIN-RELATED"/>
    <property type="match status" value="1"/>
</dbReference>
<evidence type="ECO:0000256" key="1">
    <source>
        <dbReference type="ARBA" id="ARBA00009995"/>
    </source>
</evidence>
<dbReference type="FunFam" id="3.40.50.2000:FF:000021">
    <property type="entry name" value="UDP-glucuronosyltransferase"/>
    <property type="match status" value="1"/>
</dbReference>
<feature type="signal peptide" evidence="6">
    <location>
        <begin position="1"/>
        <end position="22"/>
    </location>
</feature>
<feature type="chain" id="PRO_5029038454" description="UDP-glucuronosyltransferase" evidence="6">
    <location>
        <begin position="23"/>
        <end position="510"/>
    </location>
</feature>
<dbReference type="InterPro" id="IPR002213">
    <property type="entry name" value="UDP_glucos_trans"/>
</dbReference>
<accession>A0A7E4W1M3</accession>
<evidence type="ECO:0000313" key="7">
    <source>
        <dbReference type="Proteomes" id="UP000492821"/>
    </source>
</evidence>
<dbReference type="InterPro" id="IPR050271">
    <property type="entry name" value="UDP-glycosyltransferase"/>
</dbReference>
<dbReference type="SUPFAM" id="SSF53756">
    <property type="entry name" value="UDP-Glycosyltransferase/glycogen phosphorylase"/>
    <property type="match status" value="1"/>
</dbReference>